<dbReference type="EMBL" id="UYIO01000001">
    <property type="protein sequence ID" value="VDG77319.1"/>
    <property type="molecule type" value="Genomic_DNA"/>
</dbReference>
<proteinExistence type="predicted"/>
<protein>
    <submittedName>
        <fullName evidence="2">Uncharacterized protein</fullName>
    </submittedName>
</protein>
<sequence>MNKTNTQDQPLGGFLDDLTTARGALEALLTAFGQQRAEILDFFDEEYTTQLERSCRDAHLDIWEAISLLRRPSRVESVARAWLLGD</sequence>
<dbReference type="RefSeq" id="WP_185933922.1">
    <property type="nucleotide sequence ID" value="NZ_UYIO01000001.1"/>
</dbReference>
<gene>
    <name evidence="1" type="ORF">NCTC10327_00856</name>
    <name evidence="2" type="ORF">NCTC10327_01928</name>
</gene>
<name>A0A7Z8YAI5_9ACTO</name>
<evidence type="ECO:0000313" key="2">
    <source>
        <dbReference type="EMBL" id="VDG77319.1"/>
    </source>
</evidence>
<dbReference type="AlphaFoldDB" id="A0A7Z8YAI5"/>
<comment type="caution">
    <text evidence="2">The sequence shown here is derived from an EMBL/GenBank/DDBJ whole genome shotgun (WGS) entry which is preliminary data.</text>
</comment>
<accession>A0A7Z8YAI5</accession>
<dbReference type="EMBL" id="UYIO01000001">
    <property type="protein sequence ID" value="VDG76194.1"/>
    <property type="molecule type" value="Genomic_DNA"/>
</dbReference>
<evidence type="ECO:0000313" key="3">
    <source>
        <dbReference type="Proteomes" id="UP000269974"/>
    </source>
</evidence>
<evidence type="ECO:0000313" key="1">
    <source>
        <dbReference type="EMBL" id="VDG76194.1"/>
    </source>
</evidence>
<reference evidence="2 3" key="1">
    <citation type="submission" date="2018-11" db="EMBL/GenBank/DDBJ databases">
        <authorList>
            <consortium name="Pathogen Informatics"/>
        </authorList>
    </citation>
    <scope>NUCLEOTIDE SEQUENCE [LARGE SCALE GENOMIC DNA]</scope>
    <source>
        <strain evidence="2 3">NCTC10327</strain>
    </source>
</reference>
<organism evidence="2 3">
    <name type="scientific">Actinobaculum suis</name>
    <dbReference type="NCBI Taxonomy" id="1657"/>
    <lineage>
        <taxon>Bacteria</taxon>
        <taxon>Bacillati</taxon>
        <taxon>Actinomycetota</taxon>
        <taxon>Actinomycetes</taxon>
        <taxon>Actinomycetales</taxon>
        <taxon>Actinomycetaceae</taxon>
        <taxon>Actinobaculum</taxon>
    </lineage>
</organism>
<dbReference type="Proteomes" id="UP000269974">
    <property type="component" value="Unassembled WGS sequence"/>
</dbReference>